<comment type="caution">
    <text evidence="2">The sequence shown here is derived from an EMBL/GenBank/DDBJ whole genome shotgun (WGS) entry which is preliminary data.</text>
</comment>
<dbReference type="Proteomes" id="UP000827092">
    <property type="component" value="Unassembled WGS sequence"/>
</dbReference>
<keyword evidence="1" id="KW-0812">Transmembrane</keyword>
<keyword evidence="3" id="KW-1185">Reference proteome</keyword>
<feature type="transmembrane region" description="Helical" evidence="1">
    <location>
        <begin position="20"/>
        <end position="41"/>
    </location>
</feature>
<evidence type="ECO:0000313" key="2">
    <source>
        <dbReference type="EMBL" id="KAG8159491.1"/>
    </source>
</evidence>
<evidence type="ECO:0000256" key="1">
    <source>
        <dbReference type="SAM" id="Phobius"/>
    </source>
</evidence>
<dbReference type="AlphaFoldDB" id="A0AAV6TEH3"/>
<evidence type="ECO:0000313" key="3">
    <source>
        <dbReference type="Proteomes" id="UP000827092"/>
    </source>
</evidence>
<proteinExistence type="predicted"/>
<name>A0AAV6TEH3_9ARAC</name>
<sequence>MQRGTWLSENVCRECDAFVIYFMAIFLAAISNTGALMVGALDGGKGLFPERRNMREFEKYHGWICQ</sequence>
<protein>
    <submittedName>
        <fullName evidence="2">Uncharacterized protein</fullName>
    </submittedName>
</protein>
<gene>
    <name evidence="2" type="ORF">JTE90_022918</name>
</gene>
<keyword evidence="1" id="KW-0472">Membrane</keyword>
<reference evidence="2 3" key="1">
    <citation type="journal article" date="2022" name="Nat. Ecol. Evol.">
        <title>A masculinizing supergene underlies an exaggerated male reproductive morph in a spider.</title>
        <authorList>
            <person name="Hendrickx F."/>
            <person name="De Corte Z."/>
            <person name="Sonet G."/>
            <person name="Van Belleghem S.M."/>
            <person name="Kostlbacher S."/>
            <person name="Vangestel C."/>
        </authorList>
    </citation>
    <scope>NUCLEOTIDE SEQUENCE [LARGE SCALE GENOMIC DNA]</scope>
    <source>
        <strain evidence="2">W744_W776</strain>
    </source>
</reference>
<organism evidence="2 3">
    <name type="scientific">Oedothorax gibbosus</name>
    <dbReference type="NCBI Taxonomy" id="931172"/>
    <lineage>
        <taxon>Eukaryota</taxon>
        <taxon>Metazoa</taxon>
        <taxon>Ecdysozoa</taxon>
        <taxon>Arthropoda</taxon>
        <taxon>Chelicerata</taxon>
        <taxon>Arachnida</taxon>
        <taxon>Araneae</taxon>
        <taxon>Araneomorphae</taxon>
        <taxon>Entelegynae</taxon>
        <taxon>Araneoidea</taxon>
        <taxon>Linyphiidae</taxon>
        <taxon>Erigoninae</taxon>
        <taxon>Oedothorax</taxon>
    </lineage>
</organism>
<dbReference type="EMBL" id="JAFNEN010005864">
    <property type="protein sequence ID" value="KAG8159491.1"/>
    <property type="molecule type" value="Genomic_DNA"/>
</dbReference>
<keyword evidence="1" id="KW-1133">Transmembrane helix</keyword>
<accession>A0AAV6TEH3</accession>